<protein>
    <submittedName>
        <fullName evidence="1">7006_t:CDS:1</fullName>
    </submittedName>
</protein>
<dbReference type="Proteomes" id="UP000789860">
    <property type="component" value="Unassembled WGS sequence"/>
</dbReference>
<evidence type="ECO:0000313" key="2">
    <source>
        <dbReference type="Proteomes" id="UP000789860"/>
    </source>
</evidence>
<organism evidence="1 2">
    <name type="scientific">Scutellospora calospora</name>
    <dbReference type="NCBI Taxonomy" id="85575"/>
    <lineage>
        <taxon>Eukaryota</taxon>
        <taxon>Fungi</taxon>
        <taxon>Fungi incertae sedis</taxon>
        <taxon>Mucoromycota</taxon>
        <taxon>Glomeromycotina</taxon>
        <taxon>Glomeromycetes</taxon>
        <taxon>Diversisporales</taxon>
        <taxon>Gigasporaceae</taxon>
        <taxon>Scutellospora</taxon>
    </lineage>
</organism>
<proteinExistence type="predicted"/>
<comment type="caution">
    <text evidence="1">The sequence shown here is derived from an EMBL/GenBank/DDBJ whole genome shotgun (WGS) entry which is preliminary data.</text>
</comment>
<keyword evidence="2" id="KW-1185">Reference proteome</keyword>
<reference evidence="1" key="1">
    <citation type="submission" date="2021-06" db="EMBL/GenBank/DDBJ databases">
        <authorList>
            <person name="Kallberg Y."/>
            <person name="Tangrot J."/>
            <person name="Rosling A."/>
        </authorList>
    </citation>
    <scope>NUCLEOTIDE SEQUENCE</scope>
    <source>
        <strain evidence="1">AU212A</strain>
    </source>
</reference>
<gene>
    <name evidence="1" type="ORF">SCALOS_LOCUS5500</name>
</gene>
<sequence length="351" mass="39621">MSALGRKWAKLTLNDLRDLCQSCSLNTYGNKEELGERLSTLFSERNNVSPAPGYDNHDENDRVIELTENSEPALGDSGIMRCDSTRTLDISDVCSETELLSGDGPKLGVSVGNDSGFSHSSKGKGKTHDAIKNENPVLVKMFLAALNKIEKKIDHNFEALQDQHYKETEPCDQYEYDFLIKTGKWLDKAIALLPEQVSNEFYAIREDIESRAVMLHLANNKGWKLALQVVGSNDKMMQKYKDQIGAATQVWATPKTNLWRYKKRPNKKMKRKYISSSTSSSESEDKPIKYQRSKKRKGNVFSFRNKRAFKPQNSSDLATCYNCRGIGHISPNCPSPNAKRSPPKPKSKQDD</sequence>
<accession>A0ACA9M5J7</accession>
<dbReference type="EMBL" id="CAJVPM010009049">
    <property type="protein sequence ID" value="CAG8560813.1"/>
    <property type="molecule type" value="Genomic_DNA"/>
</dbReference>
<evidence type="ECO:0000313" key="1">
    <source>
        <dbReference type="EMBL" id="CAG8560813.1"/>
    </source>
</evidence>
<name>A0ACA9M5J7_9GLOM</name>